<protein>
    <submittedName>
        <fullName evidence="1">Uncharacterized protein</fullName>
    </submittedName>
</protein>
<name>A0A101M0T0_PICGL</name>
<sequence>MEGMRAMELGDLRMELTPPLENPLPLPPPMPLCLMLSLEKMHLLIDSPVAIRVADLVVSNPILDRYL</sequence>
<evidence type="ECO:0000313" key="1">
    <source>
        <dbReference type="EMBL" id="KUM48884.1"/>
    </source>
</evidence>
<dbReference type="AlphaFoldDB" id="A0A101M0T0"/>
<proteinExistence type="predicted"/>
<accession>A0A101M0T0</accession>
<dbReference type="EMBL" id="LKAM01000004">
    <property type="protein sequence ID" value="KUM48884.1"/>
    <property type="molecule type" value="Genomic_DNA"/>
</dbReference>
<geneLocation type="mitochondrion" evidence="1"/>
<keyword evidence="1" id="KW-0496">Mitochondrion</keyword>
<reference evidence="1" key="1">
    <citation type="journal article" date="2015" name="Genome Biol. Evol.">
        <title>Organellar Genomes of White Spruce (Picea glauca): Assembly and Annotation.</title>
        <authorList>
            <person name="Jackman S.D."/>
            <person name="Warren R.L."/>
            <person name="Gibb E.A."/>
            <person name="Vandervalk B.P."/>
            <person name="Mohamadi H."/>
            <person name="Chu J."/>
            <person name="Raymond A."/>
            <person name="Pleasance S."/>
            <person name="Coope R."/>
            <person name="Wildung M.R."/>
            <person name="Ritland C.E."/>
            <person name="Bousquet J."/>
            <person name="Jones S.J."/>
            <person name="Bohlmann J."/>
            <person name="Birol I."/>
        </authorList>
    </citation>
    <scope>NUCLEOTIDE SEQUENCE [LARGE SCALE GENOMIC DNA]</scope>
    <source>
        <tissue evidence="1">Flushing bud</tissue>
    </source>
</reference>
<organism evidence="1">
    <name type="scientific">Picea glauca</name>
    <name type="common">White spruce</name>
    <name type="synonym">Pinus glauca</name>
    <dbReference type="NCBI Taxonomy" id="3330"/>
    <lineage>
        <taxon>Eukaryota</taxon>
        <taxon>Viridiplantae</taxon>
        <taxon>Streptophyta</taxon>
        <taxon>Embryophyta</taxon>
        <taxon>Tracheophyta</taxon>
        <taxon>Spermatophyta</taxon>
        <taxon>Pinopsida</taxon>
        <taxon>Pinidae</taxon>
        <taxon>Conifers I</taxon>
        <taxon>Pinales</taxon>
        <taxon>Pinaceae</taxon>
        <taxon>Picea</taxon>
    </lineage>
</organism>
<gene>
    <name evidence="1" type="ORF">ABT39_MTgene4220</name>
</gene>
<comment type="caution">
    <text evidence="1">The sequence shown here is derived from an EMBL/GenBank/DDBJ whole genome shotgun (WGS) entry which is preliminary data.</text>
</comment>